<dbReference type="InterPro" id="IPR051609">
    <property type="entry name" value="NmrA/Isoflavone_reductase-like"/>
</dbReference>
<keyword evidence="1" id="KW-0521">NADP</keyword>
<evidence type="ECO:0000313" key="4">
    <source>
        <dbReference type="EMBL" id="KAK7422926.1"/>
    </source>
</evidence>
<dbReference type="PANTHER" id="PTHR47706">
    <property type="entry name" value="NMRA-LIKE FAMILY PROTEIN"/>
    <property type="match status" value="1"/>
</dbReference>
<dbReference type="InterPro" id="IPR036291">
    <property type="entry name" value="NAD(P)-bd_dom_sf"/>
</dbReference>
<evidence type="ECO:0000256" key="2">
    <source>
        <dbReference type="ARBA" id="ARBA00023002"/>
    </source>
</evidence>
<dbReference type="PANTHER" id="PTHR47706:SF7">
    <property type="entry name" value="CIPA-LIKE, PUTATIVE (AFU_ORTHOLOGUE AFUA_1G01630)-RELATED"/>
    <property type="match status" value="1"/>
</dbReference>
<dbReference type="Pfam" id="PF05368">
    <property type="entry name" value="NmrA"/>
    <property type="match status" value="1"/>
</dbReference>
<dbReference type="Gene3D" id="3.40.50.720">
    <property type="entry name" value="NAD(P)-binding Rossmann-like Domain"/>
    <property type="match status" value="1"/>
</dbReference>
<organism evidence="4 5">
    <name type="scientific">Neonectria magnoliae</name>
    <dbReference type="NCBI Taxonomy" id="2732573"/>
    <lineage>
        <taxon>Eukaryota</taxon>
        <taxon>Fungi</taxon>
        <taxon>Dikarya</taxon>
        <taxon>Ascomycota</taxon>
        <taxon>Pezizomycotina</taxon>
        <taxon>Sordariomycetes</taxon>
        <taxon>Hypocreomycetidae</taxon>
        <taxon>Hypocreales</taxon>
        <taxon>Nectriaceae</taxon>
        <taxon>Neonectria</taxon>
    </lineage>
</organism>
<proteinExistence type="predicted"/>
<protein>
    <recommendedName>
        <fullName evidence="3">NmrA-like domain-containing protein</fullName>
    </recommendedName>
</protein>
<sequence>MAQKYAKDQPQGIVNKIEKVAIVGAGGSIGKYLAEALVKTGKHSVTAISRAGSTSKVPDGVQVTTVDYDDEDSLVSALKEQQFLAISMSLAAPPGTQDKLIKAAAKAGVPWVMPNCYGTDPTDVALGKENFTGPSIVAGIKTIEDLGVSSWITMTCSFWYEFSIAQGPEWYGFDFANKKVTFYDDGKTRINTSTWLQCGRGIASLLSLKQLPDDENDQSPTISQWRNKPMYISSFRVSQREMLDSIERVTGTTDQDWKIEYERSKERWERGVKMEQSGDRRGQVTAMYSRTFFSNGDGDFESRKGLDNEILGLPKEDIDEASKRALAMVDSGYDYLKRFRP</sequence>
<reference evidence="4 5" key="1">
    <citation type="journal article" date="2025" name="Microbiol. Resour. Announc.">
        <title>Draft genome sequences for Neonectria magnoliae and Neonectria punicea, canker pathogens of Liriodendron tulipifera and Acer saccharum in West Virginia.</title>
        <authorList>
            <person name="Petronek H.M."/>
            <person name="Kasson M.T."/>
            <person name="Metheny A.M."/>
            <person name="Stauder C.M."/>
            <person name="Lovett B."/>
            <person name="Lynch S.C."/>
            <person name="Garnas J.R."/>
            <person name="Kasson L.R."/>
            <person name="Stajich J.E."/>
        </authorList>
    </citation>
    <scope>NUCLEOTIDE SEQUENCE [LARGE SCALE GENOMIC DNA]</scope>
    <source>
        <strain evidence="4 5">NRRL 64651</strain>
    </source>
</reference>
<gene>
    <name evidence="4" type="ORF">QQZ08_009283</name>
</gene>
<keyword evidence="5" id="KW-1185">Reference proteome</keyword>
<dbReference type="SUPFAM" id="SSF51735">
    <property type="entry name" value="NAD(P)-binding Rossmann-fold domains"/>
    <property type="match status" value="1"/>
</dbReference>
<comment type="caution">
    <text evidence="4">The sequence shown here is derived from an EMBL/GenBank/DDBJ whole genome shotgun (WGS) entry which is preliminary data.</text>
</comment>
<dbReference type="EMBL" id="JAZAVK010000103">
    <property type="protein sequence ID" value="KAK7422926.1"/>
    <property type="molecule type" value="Genomic_DNA"/>
</dbReference>
<keyword evidence="2" id="KW-0560">Oxidoreductase</keyword>
<feature type="domain" description="NmrA-like" evidence="3">
    <location>
        <begin position="18"/>
        <end position="122"/>
    </location>
</feature>
<evidence type="ECO:0000259" key="3">
    <source>
        <dbReference type="Pfam" id="PF05368"/>
    </source>
</evidence>
<dbReference type="InterPro" id="IPR045312">
    <property type="entry name" value="PCBER-like"/>
</dbReference>
<dbReference type="CDD" id="cd05259">
    <property type="entry name" value="PCBER_SDR_a"/>
    <property type="match status" value="1"/>
</dbReference>
<name>A0ABR1HQV4_9HYPO</name>
<dbReference type="Proteomes" id="UP001498421">
    <property type="component" value="Unassembled WGS sequence"/>
</dbReference>
<dbReference type="InterPro" id="IPR008030">
    <property type="entry name" value="NmrA-like"/>
</dbReference>
<accession>A0ABR1HQV4</accession>
<evidence type="ECO:0000313" key="5">
    <source>
        <dbReference type="Proteomes" id="UP001498421"/>
    </source>
</evidence>
<evidence type="ECO:0000256" key="1">
    <source>
        <dbReference type="ARBA" id="ARBA00022857"/>
    </source>
</evidence>